<sequence length="119" mass="14066">MTGLFSYPKRKLRKLIKKGEFEEAIALANSMEEKYQYDPDFLFIMAGMFYILEDAKKTLHYVDRVLEINEYDTEALSLKLRAHQYFKENAKVIDCCKRILKIDADAYQVRDILNELEGK</sequence>
<dbReference type="SUPFAM" id="SSF48452">
    <property type="entry name" value="TPR-like"/>
    <property type="match status" value="1"/>
</dbReference>
<proteinExistence type="predicted"/>
<dbReference type="EMBL" id="KF900624">
    <property type="protein sequence ID" value="AIF01524.1"/>
    <property type="molecule type" value="Genomic_DNA"/>
</dbReference>
<dbReference type="Gene3D" id="1.25.40.10">
    <property type="entry name" value="Tetratricopeptide repeat domain"/>
    <property type="match status" value="1"/>
</dbReference>
<protein>
    <submittedName>
        <fullName evidence="1">TPR repeat-containing protein</fullName>
    </submittedName>
</protein>
<organism evidence="1">
    <name type="scientific">uncultured marine thaumarchaeote KM3_149_F07</name>
    <dbReference type="NCBI Taxonomy" id="1456013"/>
    <lineage>
        <taxon>Archaea</taxon>
        <taxon>Nitrososphaerota</taxon>
        <taxon>environmental samples</taxon>
    </lineage>
</organism>
<dbReference type="InterPro" id="IPR011990">
    <property type="entry name" value="TPR-like_helical_dom_sf"/>
</dbReference>
<dbReference type="AlphaFoldDB" id="A0A075GD11"/>
<evidence type="ECO:0000313" key="1">
    <source>
        <dbReference type="EMBL" id="AIF01524.1"/>
    </source>
</evidence>
<name>A0A075GD11_9ARCH</name>
<reference evidence="1" key="1">
    <citation type="journal article" date="2014" name="Genome Biol. Evol.">
        <title>Pangenome evidence for extensive interdomain horizontal transfer affecting lineage core and shell genes in uncultured planktonic thaumarchaeota and euryarchaeota.</title>
        <authorList>
            <person name="Deschamps P."/>
            <person name="Zivanovic Y."/>
            <person name="Moreira D."/>
            <person name="Rodriguez-Valera F."/>
            <person name="Lopez-Garcia P."/>
        </authorList>
    </citation>
    <scope>NUCLEOTIDE SEQUENCE</scope>
</reference>
<accession>A0A075GD11</accession>